<keyword evidence="3" id="KW-1185">Reference proteome</keyword>
<feature type="compositionally biased region" description="Polar residues" evidence="1">
    <location>
        <begin position="1"/>
        <end position="12"/>
    </location>
</feature>
<name>A0AAD5RNG8_9PEZI</name>
<gene>
    <name evidence="2" type="ORF">MKZ38_002780</name>
</gene>
<protein>
    <submittedName>
        <fullName evidence="2">Uncharacterized protein</fullName>
    </submittedName>
</protein>
<feature type="region of interest" description="Disordered" evidence="1">
    <location>
        <begin position="1"/>
        <end position="59"/>
    </location>
</feature>
<dbReference type="Proteomes" id="UP001201980">
    <property type="component" value="Unassembled WGS sequence"/>
</dbReference>
<comment type="caution">
    <text evidence="2">The sequence shown here is derived from an EMBL/GenBank/DDBJ whole genome shotgun (WGS) entry which is preliminary data.</text>
</comment>
<feature type="compositionally biased region" description="Acidic residues" evidence="1">
    <location>
        <begin position="19"/>
        <end position="28"/>
    </location>
</feature>
<feature type="compositionally biased region" description="Basic and acidic residues" evidence="1">
    <location>
        <begin position="49"/>
        <end position="59"/>
    </location>
</feature>
<organism evidence="2 3">
    <name type="scientific">Zalerion maritima</name>
    <dbReference type="NCBI Taxonomy" id="339359"/>
    <lineage>
        <taxon>Eukaryota</taxon>
        <taxon>Fungi</taxon>
        <taxon>Dikarya</taxon>
        <taxon>Ascomycota</taxon>
        <taxon>Pezizomycotina</taxon>
        <taxon>Sordariomycetes</taxon>
        <taxon>Lulworthiomycetidae</taxon>
        <taxon>Lulworthiales</taxon>
        <taxon>Lulworthiaceae</taxon>
        <taxon>Zalerion</taxon>
    </lineage>
</organism>
<evidence type="ECO:0000313" key="3">
    <source>
        <dbReference type="Proteomes" id="UP001201980"/>
    </source>
</evidence>
<proteinExistence type="predicted"/>
<reference evidence="2" key="1">
    <citation type="submission" date="2022-07" db="EMBL/GenBank/DDBJ databases">
        <title>Draft genome sequence of Zalerion maritima ATCC 34329, a (micro)plastics degrading marine fungus.</title>
        <authorList>
            <person name="Paco A."/>
            <person name="Goncalves M.F.M."/>
            <person name="Rocha-Santos T.A.P."/>
            <person name="Alves A."/>
        </authorList>
    </citation>
    <scope>NUCLEOTIDE SEQUENCE</scope>
    <source>
        <strain evidence="2">ATCC 34329</strain>
    </source>
</reference>
<feature type="region of interest" description="Disordered" evidence="1">
    <location>
        <begin position="84"/>
        <end position="115"/>
    </location>
</feature>
<dbReference type="EMBL" id="JAKWBI020000187">
    <property type="protein sequence ID" value="KAJ2899838.1"/>
    <property type="molecule type" value="Genomic_DNA"/>
</dbReference>
<evidence type="ECO:0000256" key="1">
    <source>
        <dbReference type="SAM" id="MobiDB-lite"/>
    </source>
</evidence>
<evidence type="ECO:0000313" key="2">
    <source>
        <dbReference type="EMBL" id="KAJ2899838.1"/>
    </source>
</evidence>
<dbReference type="AlphaFoldDB" id="A0AAD5RNG8"/>
<sequence length="131" mass="14926">MSQHSPWSQESQHPGPEGVEAEDQDEGASDANRKHYDDGRLCVCSHTSHTPERGEDMKEDFRSLQIIPCPGREPLEVDYLKVERRSGEGKEEVSEEKLRARGEPRGSREEVKRSLDEMIYEEWTQGNGNDG</sequence>
<feature type="compositionally biased region" description="Basic and acidic residues" evidence="1">
    <location>
        <begin position="31"/>
        <end position="40"/>
    </location>
</feature>
<accession>A0AAD5RNG8</accession>